<evidence type="ECO:0000313" key="4">
    <source>
        <dbReference type="Proteomes" id="UP000563524"/>
    </source>
</evidence>
<protein>
    <submittedName>
        <fullName evidence="3">Tryptophan halogenase</fullName>
        <ecNumber evidence="3">1.14.19.9</ecNumber>
    </submittedName>
</protein>
<sequence>MAGPAPIKDIVIVGGGTAGWMTAAAFARLLGIGRYTITLVESEAIGTVGVGEATVPPILLFNQGLGINERDFVERTKATFKLGIEFRGWGREKEQYFHPFGRLGNSIEGIGFPHYWMRWRAMTGADDYGLFNAETEAARAFKFAPAGQGAPDGLPKINYAYQFDAVLYATFLRTFAEKKGVRRVEGKVASVRQSPVTGHIESLFLEDGRTLSGDFFLDCTGFRGLLIEEVLKAGYADWSRWLPADRAVVVPTPRLGELPPYTRATAMPAGWQWRIPLQHRTGNGHVYASSFMDDDEAERLLLSRIEGTPTSEPGRLRFTTGMRRRGWIKNCVAIGLSGGFLEPLESTSIHLIQIAIGKLMEVFPRYTEEEDLAAQFNTAMTFHFTTIRDFLIAHYHQGERDDSPFWSYVRQYDVPDTLRARLDRFDRRGEVLTDDKEFFKDDDWFFILSGQGRLPGNIHPVAESLSDEELRFRLMRIRAGVKQRVDGLPTHDDFLAQNWP</sequence>
<dbReference type="Proteomes" id="UP000563524">
    <property type="component" value="Unassembled WGS sequence"/>
</dbReference>
<dbReference type="Pfam" id="PF04820">
    <property type="entry name" value="Trp_halogenase"/>
    <property type="match status" value="1"/>
</dbReference>
<dbReference type="Gene3D" id="3.50.50.60">
    <property type="entry name" value="FAD/NAD(P)-binding domain"/>
    <property type="match status" value="1"/>
</dbReference>
<dbReference type="PANTHER" id="PTHR43747">
    <property type="entry name" value="FAD-BINDING PROTEIN"/>
    <property type="match status" value="1"/>
</dbReference>
<keyword evidence="2" id="KW-0547">Nucleotide-binding</keyword>
<dbReference type="GO" id="GO:0004497">
    <property type="term" value="F:monooxygenase activity"/>
    <property type="evidence" value="ECO:0007669"/>
    <property type="project" value="InterPro"/>
</dbReference>
<keyword evidence="3" id="KW-0560">Oxidoreductase</keyword>
<dbReference type="InterPro" id="IPR036188">
    <property type="entry name" value="FAD/NAD-bd_sf"/>
</dbReference>
<comment type="caution">
    <text evidence="3">The sequence shown here is derived from an EMBL/GenBank/DDBJ whole genome shotgun (WGS) entry which is preliminary data.</text>
</comment>
<feature type="binding site" evidence="2">
    <location>
        <position position="81"/>
    </location>
    <ligand>
        <name>7-chloro-L-tryptophan</name>
        <dbReference type="ChEBI" id="CHEBI:58713"/>
    </ligand>
</feature>
<keyword evidence="4" id="KW-1185">Reference proteome</keyword>
<dbReference type="InterPro" id="IPR006905">
    <property type="entry name" value="Flavin_halogenase"/>
</dbReference>
<dbReference type="InterPro" id="IPR050816">
    <property type="entry name" value="Flavin-dep_Halogenase_NPB"/>
</dbReference>
<dbReference type="EMBL" id="JACHOB010000007">
    <property type="protein sequence ID" value="MBB4660294.1"/>
    <property type="molecule type" value="Genomic_DNA"/>
</dbReference>
<dbReference type="GO" id="GO:0000166">
    <property type="term" value="F:nucleotide binding"/>
    <property type="evidence" value="ECO:0007669"/>
    <property type="project" value="UniProtKB-KW"/>
</dbReference>
<evidence type="ECO:0000256" key="2">
    <source>
        <dbReference type="PIRSR" id="PIRSR011396-2"/>
    </source>
</evidence>
<name>A0A840I802_9PROT</name>
<evidence type="ECO:0000313" key="3">
    <source>
        <dbReference type="EMBL" id="MBB4660294.1"/>
    </source>
</evidence>
<accession>A0A840I802</accession>
<dbReference type="RefSeq" id="WP_183819702.1">
    <property type="nucleotide sequence ID" value="NZ_JACHOB010000007.1"/>
</dbReference>
<dbReference type="AlphaFoldDB" id="A0A840I802"/>
<reference evidence="3 4" key="1">
    <citation type="submission" date="2020-08" db="EMBL/GenBank/DDBJ databases">
        <title>Genomic Encyclopedia of Type Strains, Phase IV (KMG-IV): sequencing the most valuable type-strain genomes for metagenomic binning, comparative biology and taxonomic classification.</title>
        <authorList>
            <person name="Goeker M."/>
        </authorList>
    </citation>
    <scope>NUCLEOTIDE SEQUENCE [LARGE SCALE GENOMIC DNA]</scope>
    <source>
        <strain evidence="3 4">DSM 102850</strain>
    </source>
</reference>
<gene>
    <name evidence="3" type="ORF">GGQ59_002844</name>
</gene>
<feature type="active site" evidence="1">
    <location>
        <position position="81"/>
    </location>
</feature>
<feature type="binding site" evidence="2">
    <location>
        <position position="349"/>
    </location>
    <ligand>
        <name>FAD</name>
        <dbReference type="ChEBI" id="CHEBI:57692"/>
    </ligand>
</feature>
<dbReference type="PANTHER" id="PTHR43747:SF4">
    <property type="entry name" value="FLAVIN-DEPENDENT TRYPTOPHAN HALOGENASE"/>
    <property type="match status" value="1"/>
</dbReference>
<dbReference type="EC" id="1.14.19.9" evidence="3"/>
<dbReference type="SUPFAM" id="SSF51905">
    <property type="entry name" value="FAD/NAD(P)-binding domain"/>
    <property type="match status" value="1"/>
</dbReference>
<dbReference type="InterPro" id="IPR033856">
    <property type="entry name" value="Trp_halogen"/>
</dbReference>
<keyword evidence="2" id="KW-0285">Flavoprotein</keyword>
<keyword evidence="2" id="KW-0274">FAD</keyword>
<organism evidence="3 4">
    <name type="scientific">Parvularcula dongshanensis</name>
    <dbReference type="NCBI Taxonomy" id="1173995"/>
    <lineage>
        <taxon>Bacteria</taxon>
        <taxon>Pseudomonadati</taxon>
        <taxon>Pseudomonadota</taxon>
        <taxon>Alphaproteobacteria</taxon>
        <taxon>Parvularculales</taxon>
        <taxon>Parvularculaceae</taxon>
        <taxon>Parvularcula</taxon>
    </lineage>
</organism>
<feature type="binding site" evidence="2">
    <location>
        <begin position="15"/>
        <end position="18"/>
    </location>
    <ligand>
        <name>FAD</name>
        <dbReference type="ChEBI" id="CHEBI:57692"/>
    </ligand>
</feature>
<dbReference type="PIRSF" id="PIRSF011396">
    <property type="entry name" value="Trp_halogenase"/>
    <property type="match status" value="1"/>
</dbReference>
<proteinExistence type="predicted"/>
<feature type="binding site" evidence="2">
    <location>
        <position position="188"/>
    </location>
    <ligand>
        <name>FAD</name>
        <dbReference type="ChEBI" id="CHEBI:57692"/>
    </ligand>
</feature>
<feature type="binding site" evidence="2">
    <location>
        <position position="336"/>
    </location>
    <ligand>
        <name>FAD</name>
        <dbReference type="ChEBI" id="CHEBI:57692"/>
    </ligand>
</feature>
<feature type="binding site" evidence="2">
    <location>
        <position position="345"/>
    </location>
    <ligand>
        <name>L-tryptophan</name>
        <dbReference type="ChEBI" id="CHEBI:57912"/>
    </ligand>
</feature>
<evidence type="ECO:0000256" key="1">
    <source>
        <dbReference type="PIRSR" id="PIRSR011396-1"/>
    </source>
</evidence>